<dbReference type="InterPro" id="IPR051834">
    <property type="entry name" value="RING_finger_E3_ligase"/>
</dbReference>
<evidence type="ECO:0000313" key="6">
    <source>
        <dbReference type="EMBL" id="PAN27620.1"/>
    </source>
</evidence>
<accession>A0A2S3HQ34</accession>
<evidence type="ECO:0000256" key="1">
    <source>
        <dbReference type="ARBA" id="ARBA00022723"/>
    </source>
</evidence>
<dbReference type="Gramene" id="PAN27620">
    <property type="protein sequence ID" value="PAN27620"/>
    <property type="gene ID" value="PAHAL_5G092900"/>
</dbReference>
<reference evidence="6" key="1">
    <citation type="submission" date="2018-04" db="EMBL/GenBank/DDBJ databases">
        <title>WGS assembly of Panicum hallii.</title>
        <authorList>
            <person name="Lovell J."/>
            <person name="Jenkins J."/>
            <person name="Lowry D."/>
            <person name="Mamidi S."/>
            <person name="Sreedasyam A."/>
            <person name="Weng X."/>
            <person name="Barry K."/>
            <person name="Bonette J."/>
            <person name="Campitelli B."/>
            <person name="Daum C."/>
            <person name="Gordon S."/>
            <person name="Gould B."/>
            <person name="Lipzen A."/>
            <person name="Macqueen A."/>
            <person name="Palacio-Mejia J."/>
            <person name="Plott C."/>
            <person name="Shakirov E."/>
            <person name="Shu S."/>
            <person name="Yoshinaga Y."/>
            <person name="Zane M."/>
            <person name="Rokhsar D."/>
            <person name="Grimwood J."/>
            <person name="Schmutz J."/>
            <person name="Juenger T."/>
        </authorList>
    </citation>
    <scope>NUCLEOTIDE SEQUENCE [LARGE SCALE GENOMIC DNA]</scope>
    <source>
        <strain evidence="6">FIL2</strain>
    </source>
</reference>
<dbReference type="SMART" id="SM00184">
    <property type="entry name" value="RING"/>
    <property type="match status" value="1"/>
</dbReference>
<proteinExistence type="predicted"/>
<organism evidence="6">
    <name type="scientific">Panicum hallii</name>
    <dbReference type="NCBI Taxonomy" id="206008"/>
    <lineage>
        <taxon>Eukaryota</taxon>
        <taxon>Viridiplantae</taxon>
        <taxon>Streptophyta</taxon>
        <taxon>Embryophyta</taxon>
        <taxon>Tracheophyta</taxon>
        <taxon>Spermatophyta</taxon>
        <taxon>Magnoliopsida</taxon>
        <taxon>Liliopsida</taxon>
        <taxon>Poales</taxon>
        <taxon>Poaceae</taxon>
        <taxon>PACMAD clade</taxon>
        <taxon>Panicoideae</taxon>
        <taxon>Panicodae</taxon>
        <taxon>Paniceae</taxon>
        <taxon>Panicinae</taxon>
        <taxon>Panicum</taxon>
        <taxon>Panicum sect. Panicum</taxon>
    </lineage>
</organism>
<dbReference type="Proteomes" id="UP000243499">
    <property type="component" value="Chromosome 5"/>
</dbReference>
<dbReference type="GO" id="GO:0061630">
    <property type="term" value="F:ubiquitin protein ligase activity"/>
    <property type="evidence" value="ECO:0007669"/>
    <property type="project" value="TreeGrafter"/>
</dbReference>
<dbReference type="Gene3D" id="3.30.40.10">
    <property type="entry name" value="Zinc/RING finger domain, C3HC4 (zinc finger)"/>
    <property type="match status" value="1"/>
</dbReference>
<protein>
    <recommendedName>
        <fullName evidence="5">RING-type domain-containing protein</fullName>
    </recommendedName>
</protein>
<gene>
    <name evidence="6" type="ORF">PAHAL_5G092900</name>
</gene>
<dbReference type="GO" id="GO:0006511">
    <property type="term" value="P:ubiquitin-dependent protein catabolic process"/>
    <property type="evidence" value="ECO:0007669"/>
    <property type="project" value="TreeGrafter"/>
</dbReference>
<sequence length="228" mass="23863">MPGTASGMEASFWCYACSRLRRPRAQGGEPVAGCTRCGTPAAALEGIVGVVDAGAFLHACHPEAGPRPPAPLPTVTVRGAGRDCAVCMEELEPGATAAVTPCEHVYHPYCVAPWLEARGTCPLCRAPVGGAGDRDGLVACHLPGGRIGLGRRVAGRIHGVRILDEDGKLERPRVLRQGFKGVRLRARMAVGLSEGAWDRHSPRPRGRGGCAVTAAARSCAELRWCSSA</sequence>
<keyword evidence="2 4" id="KW-0863">Zinc-finger</keyword>
<dbReference type="Pfam" id="PF13639">
    <property type="entry name" value="zf-RING_2"/>
    <property type="match status" value="1"/>
</dbReference>
<dbReference type="GO" id="GO:0008270">
    <property type="term" value="F:zinc ion binding"/>
    <property type="evidence" value="ECO:0007669"/>
    <property type="project" value="UniProtKB-KW"/>
</dbReference>
<keyword evidence="3" id="KW-0862">Zinc</keyword>
<feature type="domain" description="RING-type" evidence="5">
    <location>
        <begin position="84"/>
        <end position="125"/>
    </location>
</feature>
<dbReference type="PANTHER" id="PTHR45931">
    <property type="entry name" value="SI:CH211-59O9.10"/>
    <property type="match status" value="1"/>
</dbReference>
<evidence type="ECO:0000256" key="2">
    <source>
        <dbReference type="ARBA" id="ARBA00022771"/>
    </source>
</evidence>
<name>A0A2S3HQ34_9POAL</name>
<evidence type="ECO:0000259" key="5">
    <source>
        <dbReference type="PROSITE" id="PS50089"/>
    </source>
</evidence>
<evidence type="ECO:0000256" key="4">
    <source>
        <dbReference type="PROSITE-ProRule" id="PRU00175"/>
    </source>
</evidence>
<keyword evidence="1" id="KW-0479">Metal-binding</keyword>
<evidence type="ECO:0000256" key="3">
    <source>
        <dbReference type="ARBA" id="ARBA00022833"/>
    </source>
</evidence>
<dbReference type="PANTHER" id="PTHR45931:SF3">
    <property type="entry name" value="RING ZINC FINGER-CONTAINING PROTEIN"/>
    <property type="match status" value="1"/>
</dbReference>
<dbReference type="InterPro" id="IPR013083">
    <property type="entry name" value="Znf_RING/FYVE/PHD"/>
</dbReference>
<dbReference type="SUPFAM" id="SSF57850">
    <property type="entry name" value="RING/U-box"/>
    <property type="match status" value="1"/>
</dbReference>
<dbReference type="InterPro" id="IPR001841">
    <property type="entry name" value="Znf_RING"/>
</dbReference>
<dbReference type="EMBL" id="CM008050">
    <property type="protein sequence ID" value="PAN27620.1"/>
    <property type="molecule type" value="Genomic_DNA"/>
</dbReference>
<dbReference type="PROSITE" id="PS50089">
    <property type="entry name" value="ZF_RING_2"/>
    <property type="match status" value="1"/>
</dbReference>
<dbReference type="AlphaFoldDB" id="A0A2S3HQ34"/>
<dbReference type="GO" id="GO:0005634">
    <property type="term" value="C:nucleus"/>
    <property type="evidence" value="ECO:0007669"/>
    <property type="project" value="TreeGrafter"/>
</dbReference>
<dbReference type="CDD" id="cd16454">
    <property type="entry name" value="RING-H2_PA-TM-RING"/>
    <property type="match status" value="1"/>
</dbReference>